<comment type="caution">
    <text evidence="1">The sequence shown here is derived from an EMBL/GenBank/DDBJ whole genome shotgun (WGS) entry which is preliminary data.</text>
</comment>
<sequence length="209" mass="23367">MSKTLEPPPNTDDDYSPSSTLIPFDRPLSLLRGPVLAGPTDNPSIGPYILAFRDPQSFLSAYKFCERKILEQCEAGVRIGCSISASNKCRPPWWKALFGGNKIDFRERERCEEREMAICIEASKDKCVKFAKEKCKGPFMSARIAVRERKLREKEVGKLISCVSCLGVLKGNVGSEIILLNQFGSLLSSNFVHQVTNYRGSKLLDDDNL</sequence>
<dbReference type="EMBL" id="BSYO01000003">
    <property type="protein sequence ID" value="GMH02388.1"/>
    <property type="molecule type" value="Genomic_DNA"/>
</dbReference>
<protein>
    <submittedName>
        <fullName evidence="1">Uncharacterized protein</fullName>
    </submittedName>
</protein>
<reference evidence="1" key="1">
    <citation type="submission" date="2023-05" db="EMBL/GenBank/DDBJ databases">
        <title>Nepenthes gracilis genome sequencing.</title>
        <authorList>
            <person name="Fukushima K."/>
        </authorList>
    </citation>
    <scope>NUCLEOTIDE SEQUENCE</scope>
    <source>
        <strain evidence="1">SING2019-196</strain>
    </source>
</reference>
<proteinExistence type="predicted"/>
<dbReference type="Proteomes" id="UP001279734">
    <property type="component" value="Unassembled WGS sequence"/>
</dbReference>
<dbReference type="AlphaFoldDB" id="A0AAD3S128"/>
<dbReference type="PANTHER" id="PTHR36773">
    <property type="entry name" value="EXPRESSED PROTEIN"/>
    <property type="match status" value="1"/>
</dbReference>
<gene>
    <name evidence="1" type="ORF">Nepgr_004227</name>
</gene>
<accession>A0AAD3S128</accession>
<organism evidence="1 2">
    <name type="scientific">Nepenthes gracilis</name>
    <name type="common">Slender pitcher plant</name>
    <dbReference type="NCBI Taxonomy" id="150966"/>
    <lineage>
        <taxon>Eukaryota</taxon>
        <taxon>Viridiplantae</taxon>
        <taxon>Streptophyta</taxon>
        <taxon>Embryophyta</taxon>
        <taxon>Tracheophyta</taxon>
        <taxon>Spermatophyta</taxon>
        <taxon>Magnoliopsida</taxon>
        <taxon>eudicotyledons</taxon>
        <taxon>Gunneridae</taxon>
        <taxon>Pentapetalae</taxon>
        <taxon>Caryophyllales</taxon>
        <taxon>Nepenthaceae</taxon>
        <taxon>Nepenthes</taxon>
    </lineage>
</organism>
<name>A0AAD3S128_NEPGR</name>
<keyword evidence="2" id="KW-1185">Reference proteome</keyword>
<dbReference type="GO" id="GO:0009536">
    <property type="term" value="C:plastid"/>
    <property type="evidence" value="ECO:0007669"/>
    <property type="project" value="TreeGrafter"/>
</dbReference>
<dbReference type="PANTHER" id="PTHR36773:SF1">
    <property type="entry name" value="EXPRESSED PROTEIN"/>
    <property type="match status" value="1"/>
</dbReference>
<evidence type="ECO:0000313" key="2">
    <source>
        <dbReference type="Proteomes" id="UP001279734"/>
    </source>
</evidence>
<evidence type="ECO:0000313" key="1">
    <source>
        <dbReference type="EMBL" id="GMH02388.1"/>
    </source>
</evidence>